<dbReference type="InterPro" id="IPR036047">
    <property type="entry name" value="F-box-like_dom_sf"/>
</dbReference>
<accession>A0A2P6RDD3</accession>
<gene>
    <name evidence="2" type="ORF">RchiOBHm_Chr3g0479021</name>
</gene>
<dbReference type="InterPro" id="IPR017451">
    <property type="entry name" value="F-box-assoc_interact_dom"/>
</dbReference>
<dbReference type="Gene3D" id="1.20.1280.50">
    <property type="match status" value="1"/>
</dbReference>
<feature type="domain" description="F-box" evidence="1">
    <location>
        <begin position="7"/>
        <end position="54"/>
    </location>
</feature>
<dbReference type="SMART" id="SM00256">
    <property type="entry name" value="FBOX"/>
    <property type="match status" value="1"/>
</dbReference>
<dbReference type="EMBL" id="PDCK01000041">
    <property type="protein sequence ID" value="PRQ44415.1"/>
    <property type="molecule type" value="Genomic_DNA"/>
</dbReference>
<dbReference type="Pfam" id="PF00646">
    <property type="entry name" value="F-box"/>
    <property type="match status" value="1"/>
</dbReference>
<dbReference type="PROSITE" id="PS50181">
    <property type="entry name" value="FBOX"/>
    <property type="match status" value="1"/>
</dbReference>
<comment type="caution">
    <text evidence="2">The sequence shown here is derived from an EMBL/GenBank/DDBJ whole genome shotgun (WGS) entry which is preliminary data.</text>
</comment>
<reference evidence="2 3" key="1">
    <citation type="journal article" date="2018" name="Nat. Genet.">
        <title>The Rosa genome provides new insights in the design of modern roses.</title>
        <authorList>
            <person name="Bendahmane M."/>
        </authorList>
    </citation>
    <scope>NUCLEOTIDE SEQUENCE [LARGE SCALE GENOMIC DNA]</scope>
    <source>
        <strain evidence="3">cv. Old Blush</strain>
    </source>
</reference>
<sequence length="361" mass="42033">MSCNERNKRRLELPFDSIVEILSWLPVESLLRFKCVCKRWCSLIQDYNFILKNMDRTSTMLLFYPCKSHDENFEFVSSCAGLCMEKSASESASNSTVFRIRNPATHQVLYLPDPPPYTSSVDFAFNSLTGECKVLCFYWEKLYLNVPAAFGFKVITIGKDEQWRPLELPDQNKLRKKRAFRGYYSRVNKVEGVCHLFQIITFTDEDEDMYLEVQSLDLWSEHFTTNTLPQGVSLDWNEVSVLRWNNCLSVGYMKEESLDLMVLQDYKERKWSPNMIIIPVKGPKKNDGRPKFAKEITKIPSTEFDLHINDEGDYRLSSVRKEEMREAKCGETGEILHKPSLVSFKGIMMPENGYYPKNEGK</sequence>
<dbReference type="PANTHER" id="PTHR31111:SF125">
    <property type="entry name" value="F-BOX PROTEIN CPR30-LIKE"/>
    <property type="match status" value="1"/>
</dbReference>
<dbReference type="OMA" id="RIISWNQ"/>
<evidence type="ECO:0000313" key="3">
    <source>
        <dbReference type="Proteomes" id="UP000238479"/>
    </source>
</evidence>
<dbReference type="SUPFAM" id="SSF81383">
    <property type="entry name" value="F-box domain"/>
    <property type="match status" value="1"/>
</dbReference>
<dbReference type="Proteomes" id="UP000238479">
    <property type="component" value="Chromosome 3"/>
</dbReference>
<dbReference type="InterPro" id="IPR001810">
    <property type="entry name" value="F-box_dom"/>
</dbReference>
<dbReference type="CDD" id="cd22157">
    <property type="entry name" value="F-box_AtFBW1-like"/>
    <property type="match status" value="1"/>
</dbReference>
<evidence type="ECO:0000313" key="2">
    <source>
        <dbReference type="EMBL" id="PRQ44415.1"/>
    </source>
</evidence>
<proteinExistence type="predicted"/>
<keyword evidence="3" id="KW-1185">Reference proteome</keyword>
<evidence type="ECO:0000259" key="1">
    <source>
        <dbReference type="PROSITE" id="PS50181"/>
    </source>
</evidence>
<dbReference type="Pfam" id="PF08268">
    <property type="entry name" value="FBA_3"/>
    <property type="match status" value="1"/>
</dbReference>
<dbReference type="AlphaFoldDB" id="A0A2P6RDD3"/>
<dbReference type="InterPro" id="IPR013187">
    <property type="entry name" value="F-box-assoc_dom_typ3"/>
</dbReference>
<protein>
    <submittedName>
        <fullName evidence="2">Putative F-box domain-containing protein</fullName>
    </submittedName>
</protein>
<dbReference type="PANTHER" id="PTHR31111">
    <property type="entry name" value="BNAA05G37150D PROTEIN-RELATED"/>
    <property type="match status" value="1"/>
</dbReference>
<organism evidence="2 3">
    <name type="scientific">Rosa chinensis</name>
    <name type="common">China rose</name>
    <dbReference type="NCBI Taxonomy" id="74649"/>
    <lineage>
        <taxon>Eukaryota</taxon>
        <taxon>Viridiplantae</taxon>
        <taxon>Streptophyta</taxon>
        <taxon>Embryophyta</taxon>
        <taxon>Tracheophyta</taxon>
        <taxon>Spermatophyta</taxon>
        <taxon>Magnoliopsida</taxon>
        <taxon>eudicotyledons</taxon>
        <taxon>Gunneridae</taxon>
        <taxon>Pentapetalae</taxon>
        <taxon>rosids</taxon>
        <taxon>fabids</taxon>
        <taxon>Rosales</taxon>
        <taxon>Rosaceae</taxon>
        <taxon>Rosoideae</taxon>
        <taxon>Rosoideae incertae sedis</taxon>
        <taxon>Rosa</taxon>
    </lineage>
</organism>
<dbReference type="Gramene" id="PRQ44415">
    <property type="protein sequence ID" value="PRQ44415"/>
    <property type="gene ID" value="RchiOBHm_Chr3g0479021"/>
</dbReference>
<name>A0A2P6RDD3_ROSCH</name>
<dbReference type="NCBIfam" id="TIGR01640">
    <property type="entry name" value="F_box_assoc_1"/>
    <property type="match status" value="1"/>
</dbReference>